<gene>
    <name evidence="1" type="ORF">SAMN04488523_102150</name>
</gene>
<dbReference type="InterPro" id="IPR025187">
    <property type="entry name" value="DUF4112"/>
</dbReference>
<keyword evidence="2" id="KW-1185">Reference proteome</keyword>
<dbReference type="STRING" id="74348.SAMN04488523_102150"/>
<organism evidence="1 2">
    <name type="scientific">Sulfitobacter brevis</name>
    <dbReference type="NCBI Taxonomy" id="74348"/>
    <lineage>
        <taxon>Bacteria</taxon>
        <taxon>Pseudomonadati</taxon>
        <taxon>Pseudomonadota</taxon>
        <taxon>Alphaproteobacteria</taxon>
        <taxon>Rhodobacterales</taxon>
        <taxon>Roseobacteraceae</taxon>
        <taxon>Sulfitobacter</taxon>
    </lineage>
</organism>
<reference evidence="2" key="1">
    <citation type="submission" date="2016-10" db="EMBL/GenBank/DDBJ databases">
        <authorList>
            <person name="Varghese N."/>
            <person name="Submissions S."/>
        </authorList>
    </citation>
    <scope>NUCLEOTIDE SEQUENCE [LARGE SCALE GENOMIC DNA]</scope>
    <source>
        <strain evidence="2">DSM 11443</strain>
    </source>
</reference>
<dbReference type="AlphaFoldDB" id="A0A1I1USZ0"/>
<evidence type="ECO:0008006" key="3">
    <source>
        <dbReference type="Google" id="ProtNLM"/>
    </source>
</evidence>
<protein>
    <recommendedName>
        <fullName evidence="3">DUF4112 domain-containing protein</fullName>
    </recommendedName>
</protein>
<sequence>MTPHQPAHSADLARLRKLATRMDSAFRLPIIGVRVGWDSIIGLIPGVGDAAALLPSAYIMKEAHRMGVPRATLAKMAANVGIDFVIGSVPLVGDLFDVGWKSHLRNVDLLEGHLTRAARITPDPRDIEGQFSSHHANLNRSANVRS</sequence>
<evidence type="ECO:0000313" key="2">
    <source>
        <dbReference type="Proteomes" id="UP000198977"/>
    </source>
</evidence>
<dbReference type="PANTHER" id="PTHR35519:SF2">
    <property type="entry name" value="PH DOMAIN PROTEIN"/>
    <property type="match status" value="1"/>
</dbReference>
<dbReference type="PANTHER" id="PTHR35519">
    <property type="entry name" value="MEMBRANE PROTEINS"/>
    <property type="match status" value="1"/>
</dbReference>
<dbReference type="OrthoDB" id="513552at2"/>
<accession>A0A1I1USZ0</accession>
<dbReference type="RefSeq" id="WP_093922391.1">
    <property type="nucleotide sequence ID" value="NZ_FOMW01000002.1"/>
</dbReference>
<evidence type="ECO:0000313" key="1">
    <source>
        <dbReference type="EMBL" id="SFD71100.1"/>
    </source>
</evidence>
<dbReference type="Pfam" id="PF13430">
    <property type="entry name" value="DUF4112"/>
    <property type="match status" value="1"/>
</dbReference>
<name>A0A1I1USZ0_9RHOB</name>
<dbReference type="EMBL" id="FOMW01000002">
    <property type="protein sequence ID" value="SFD71100.1"/>
    <property type="molecule type" value="Genomic_DNA"/>
</dbReference>
<dbReference type="Proteomes" id="UP000198977">
    <property type="component" value="Unassembled WGS sequence"/>
</dbReference>
<proteinExistence type="predicted"/>